<dbReference type="AlphaFoldDB" id="A0A9E2KE51"/>
<dbReference type="EMBL" id="JAHLFQ010000245">
    <property type="protein sequence ID" value="MBU3805140.1"/>
    <property type="molecule type" value="Genomic_DNA"/>
</dbReference>
<keyword evidence="1" id="KW-0812">Transmembrane</keyword>
<evidence type="ECO:0000313" key="2">
    <source>
        <dbReference type="EMBL" id="MBU3805140.1"/>
    </source>
</evidence>
<feature type="transmembrane region" description="Helical" evidence="1">
    <location>
        <begin position="154"/>
        <end position="171"/>
    </location>
</feature>
<dbReference type="PANTHER" id="PTHR37308">
    <property type="entry name" value="INTEGRAL MEMBRANE PROTEIN"/>
    <property type="match status" value="1"/>
</dbReference>
<feature type="transmembrane region" description="Helical" evidence="1">
    <location>
        <begin position="203"/>
        <end position="224"/>
    </location>
</feature>
<sequence>MIILNIIRGMFMAFADSVPGVSGGTVAFVMGFYNKFIDSINVLTSRNSLETKKEALIFLIKIGIGWIMGFILSILFIASIFERHIYEISSLFIGFIIFSIPLIYKEERQTISGHVGHLIYAIIGFVVVILITYFNPTSQSEGISMSLNNFSLGMALYVFIAGAIAISAMVLPGISGSTLLLIFGLYAPIISSIKEILTFNFTPLPLILCFGIGIIVGILSVVRLISRLLKTRRSELIYLIFGLMIGSLYAVIMGPTTLDTPHAPLTLQSFSFIFFLIGGLVILGLEKLKLICSQNNNKKEA</sequence>
<organism evidence="2 3">
    <name type="scientific">Candidatus Cellulosilyticum pullistercoris</name>
    <dbReference type="NCBI Taxonomy" id="2838521"/>
    <lineage>
        <taxon>Bacteria</taxon>
        <taxon>Bacillati</taxon>
        <taxon>Bacillota</taxon>
        <taxon>Clostridia</taxon>
        <taxon>Lachnospirales</taxon>
        <taxon>Cellulosilyticaceae</taxon>
        <taxon>Cellulosilyticum</taxon>
    </lineage>
</organism>
<comment type="caution">
    <text evidence="2">The sequence shown here is derived from an EMBL/GenBank/DDBJ whole genome shotgun (WGS) entry which is preliminary data.</text>
</comment>
<evidence type="ECO:0000313" key="3">
    <source>
        <dbReference type="Proteomes" id="UP000824229"/>
    </source>
</evidence>
<feature type="transmembrane region" description="Helical" evidence="1">
    <location>
        <begin position="178"/>
        <end position="197"/>
    </location>
</feature>
<accession>A0A9E2KE51</accession>
<proteinExistence type="predicted"/>
<gene>
    <name evidence="2" type="ORF">H9872_10375</name>
</gene>
<dbReference type="Proteomes" id="UP000824229">
    <property type="component" value="Unassembled WGS sequence"/>
</dbReference>
<feature type="transmembrane region" description="Helical" evidence="1">
    <location>
        <begin position="115"/>
        <end position="134"/>
    </location>
</feature>
<name>A0A9E2KE51_9FIRM</name>
<feature type="transmembrane region" description="Helical" evidence="1">
    <location>
        <begin position="6"/>
        <end position="34"/>
    </location>
</feature>
<reference evidence="2" key="2">
    <citation type="submission" date="2021-04" db="EMBL/GenBank/DDBJ databases">
        <authorList>
            <person name="Gilroy R."/>
        </authorList>
    </citation>
    <scope>NUCLEOTIDE SEQUENCE</scope>
    <source>
        <strain evidence="2">B5-657</strain>
    </source>
</reference>
<feature type="transmembrane region" description="Helical" evidence="1">
    <location>
        <begin position="84"/>
        <end position="103"/>
    </location>
</feature>
<dbReference type="PANTHER" id="PTHR37308:SF1">
    <property type="entry name" value="POLYPRENYL-PHOSPHATE TRANSPORTER"/>
    <property type="match status" value="1"/>
</dbReference>
<dbReference type="Pfam" id="PF04018">
    <property type="entry name" value="VCA0040-like"/>
    <property type="match status" value="1"/>
</dbReference>
<keyword evidence="1" id="KW-1133">Transmembrane helix</keyword>
<evidence type="ECO:0000256" key="1">
    <source>
        <dbReference type="SAM" id="Phobius"/>
    </source>
</evidence>
<feature type="transmembrane region" description="Helical" evidence="1">
    <location>
        <begin position="55"/>
        <end position="78"/>
    </location>
</feature>
<protein>
    <submittedName>
        <fullName evidence="2">DUF368 domain-containing protein</fullName>
    </submittedName>
</protein>
<feature type="transmembrane region" description="Helical" evidence="1">
    <location>
        <begin position="265"/>
        <end position="285"/>
    </location>
</feature>
<reference evidence="2" key="1">
    <citation type="journal article" date="2021" name="PeerJ">
        <title>Extensive microbial diversity within the chicken gut microbiome revealed by metagenomics and culture.</title>
        <authorList>
            <person name="Gilroy R."/>
            <person name="Ravi A."/>
            <person name="Getino M."/>
            <person name="Pursley I."/>
            <person name="Horton D.L."/>
            <person name="Alikhan N.F."/>
            <person name="Baker D."/>
            <person name="Gharbi K."/>
            <person name="Hall N."/>
            <person name="Watson M."/>
            <person name="Adriaenssens E.M."/>
            <person name="Foster-Nyarko E."/>
            <person name="Jarju S."/>
            <person name="Secka A."/>
            <person name="Antonio M."/>
            <person name="Oren A."/>
            <person name="Chaudhuri R.R."/>
            <person name="La Ragione R."/>
            <person name="Hildebrand F."/>
            <person name="Pallen M.J."/>
        </authorList>
    </citation>
    <scope>NUCLEOTIDE SEQUENCE</scope>
    <source>
        <strain evidence="2">B5-657</strain>
    </source>
</reference>
<keyword evidence="1" id="KW-0472">Membrane</keyword>
<dbReference type="InterPro" id="IPR007163">
    <property type="entry name" value="VCA0040-like"/>
</dbReference>
<feature type="transmembrane region" description="Helical" evidence="1">
    <location>
        <begin position="236"/>
        <end position="253"/>
    </location>
</feature>